<reference evidence="7 8" key="1">
    <citation type="submission" date="2016-08" db="EMBL/GenBank/DDBJ databases">
        <authorList>
            <person name="Seilhamer J.J."/>
        </authorList>
    </citation>
    <scope>NUCLEOTIDE SEQUENCE [LARGE SCALE GENOMIC DNA]</scope>
    <source>
        <strain evidence="7">ING2-E5A</strain>
    </source>
</reference>
<evidence type="ECO:0000256" key="2">
    <source>
        <dbReference type="ARBA" id="ARBA00006275"/>
    </source>
</evidence>
<dbReference type="Proteomes" id="UP000178485">
    <property type="component" value="Chromosome i"/>
</dbReference>
<feature type="domain" description="RagB/SusD" evidence="6">
    <location>
        <begin position="265"/>
        <end position="453"/>
    </location>
</feature>
<dbReference type="Pfam" id="PF07980">
    <property type="entry name" value="SusD_RagB"/>
    <property type="match status" value="1"/>
</dbReference>
<evidence type="ECO:0000256" key="3">
    <source>
        <dbReference type="ARBA" id="ARBA00022729"/>
    </source>
</evidence>
<dbReference type="AlphaFoldDB" id="A0A1G4G4X1"/>
<gene>
    <name evidence="7" type="ORF">ING2E5A_0760</name>
</gene>
<dbReference type="KEGG" id="pmuc:ING2E5A_0760"/>
<proteinExistence type="inferred from homology"/>
<evidence type="ECO:0000313" key="8">
    <source>
        <dbReference type="Proteomes" id="UP000178485"/>
    </source>
</evidence>
<protein>
    <recommendedName>
        <fullName evidence="6">RagB/SusD domain-containing protein</fullName>
    </recommendedName>
</protein>
<dbReference type="EMBL" id="LT608328">
    <property type="protein sequence ID" value="SCM56183.1"/>
    <property type="molecule type" value="Genomic_DNA"/>
</dbReference>
<evidence type="ECO:0000256" key="4">
    <source>
        <dbReference type="ARBA" id="ARBA00023136"/>
    </source>
</evidence>
<dbReference type="SUPFAM" id="SSF48452">
    <property type="entry name" value="TPR-like"/>
    <property type="match status" value="1"/>
</dbReference>
<evidence type="ECO:0000313" key="7">
    <source>
        <dbReference type="EMBL" id="SCM56183.1"/>
    </source>
</evidence>
<comment type="similarity">
    <text evidence="2">Belongs to the SusD family.</text>
</comment>
<dbReference type="RefSeq" id="WP_071136233.1">
    <property type="nucleotide sequence ID" value="NZ_DUQN01000088.1"/>
</dbReference>
<evidence type="ECO:0000256" key="1">
    <source>
        <dbReference type="ARBA" id="ARBA00004442"/>
    </source>
</evidence>
<name>A0A1G4G4X1_9BACT</name>
<keyword evidence="5" id="KW-0998">Cell outer membrane</keyword>
<evidence type="ECO:0000256" key="5">
    <source>
        <dbReference type="ARBA" id="ARBA00023237"/>
    </source>
</evidence>
<keyword evidence="3" id="KW-0732">Signal</keyword>
<dbReference type="GO" id="GO:0009279">
    <property type="term" value="C:cell outer membrane"/>
    <property type="evidence" value="ECO:0007669"/>
    <property type="project" value="UniProtKB-SubCell"/>
</dbReference>
<organism evidence="7 8">
    <name type="scientific">Petrimonas mucosa</name>
    <dbReference type="NCBI Taxonomy" id="1642646"/>
    <lineage>
        <taxon>Bacteria</taxon>
        <taxon>Pseudomonadati</taxon>
        <taxon>Bacteroidota</taxon>
        <taxon>Bacteroidia</taxon>
        <taxon>Bacteroidales</taxon>
        <taxon>Dysgonomonadaceae</taxon>
        <taxon>Petrimonas</taxon>
    </lineage>
</organism>
<accession>A0A1G4G4X1</accession>
<sequence length="510" mass="58370">MKRAIYLLIILFFGVTSCEPYFSGLDIKNEYDPDIETVMGDINQYPSLIGGAYNNWWHHMLGAYDGDTWILATNSDAFTAGAGNWNLQVYYYRRGYEKPMIPNSDKNAGFPRTLWYNHYSKISTVRNMLATIAEKGMVYKEDNEDRTYKVLANCYFLMGAFYTELSLLFDQCFLITEDSDIQSITADDIRPASEAQSLALSYLDKCIEICNTHNFTNFSGMMPSDIVGNNVKLRQFANFMAARAIAYHPRTKQEYSSVDWNRVKKYISDGLAQDVKATLPLQGWDEWSYAAASWPGGNQWGRVGMRVINMMAYPGDPGAIWPLPTDFGQGQTLPEAQSPDYRLGTDFIYYPDVNTPTGGLSYDGYSKYSSYALKRFSETGQQSGEGDLYFFTKAESDLLYAEAALQTNETAKAVQLVNLTRVNRGHLNDITDTSTKDKIMEAIYYERFVECGYAYTATPFYDRRRTPIDKFQLTTRSFRQLPIPILELSFYDLESYSFGGEQERYEEYEF</sequence>
<dbReference type="InterPro" id="IPR011990">
    <property type="entry name" value="TPR-like_helical_dom_sf"/>
</dbReference>
<dbReference type="InterPro" id="IPR012944">
    <property type="entry name" value="SusD_RagB_dom"/>
</dbReference>
<comment type="subcellular location">
    <subcellularLocation>
        <location evidence="1">Cell outer membrane</location>
    </subcellularLocation>
</comment>
<evidence type="ECO:0000259" key="6">
    <source>
        <dbReference type="Pfam" id="PF07980"/>
    </source>
</evidence>
<dbReference type="PROSITE" id="PS51257">
    <property type="entry name" value="PROKAR_LIPOPROTEIN"/>
    <property type="match status" value="1"/>
</dbReference>
<dbReference type="STRING" id="1642646.ING2E5A_0760"/>
<dbReference type="Gene3D" id="1.25.40.390">
    <property type="match status" value="2"/>
</dbReference>
<keyword evidence="4" id="KW-0472">Membrane</keyword>
<keyword evidence="8" id="KW-1185">Reference proteome</keyword>